<dbReference type="RefSeq" id="WP_194115971.1">
    <property type="nucleotide sequence ID" value="NZ_JADFUA010000004.1"/>
</dbReference>
<comment type="subcellular location">
    <subcellularLocation>
        <location evidence="12">Cytoplasm</location>
    </subcellularLocation>
</comment>
<dbReference type="Pfam" id="PF00133">
    <property type="entry name" value="tRNA-synt_1"/>
    <property type="match status" value="2"/>
</dbReference>
<dbReference type="FunFam" id="3.40.50.620:FF:000048">
    <property type="entry name" value="Isoleucine--tRNA ligase"/>
    <property type="match status" value="1"/>
</dbReference>
<keyword evidence="17" id="KW-1185">Reference proteome</keyword>
<gene>
    <name evidence="12 16" type="primary">ileS</name>
    <name evidence="16" type="ORF">INR99_08790</name>
</gene>
<keyword evidence="5 12" id="KW-0547">Nucleotide-binding</keyword>
<comment type="function">
    <text evidence="10 12">Catalyzes the attachment of isoleucine to tRNA(Ile). As IleRS can inadvertently accommodate and process structurally similar amino acids such as valine, to avoid such errors it has two additional distinct tRNA(Ile)-dependent editing activities. One activity is designated as 'pretransfer' editing and involves the hydrolysis of activated Val-AMP. The other activity is designated 'posttransfer' editing and involves deacylation of mischarged Val-tRNA(Ile).</text>
</comment>
<organism evidence="16 17">
    <name type="scientific">Chitinilyticum piscinae</name>
    <dbReference type="NCBI Taxonomy" id="2866724"/>
    <lineage>
        <taxon>Bacteria</taxon>
        <taxon>Pseudomonadati</taxon>
        <taxon>Pseudomonadota</taxon>
        <taxon>Betaproteobacteria</taxon>
        <taxon>Neisseriales</taxon>
        <taxon>Chitinibacteraceae</taxon>
        <taxon>Chitinilyticum</taxon>
    </lineage>
</organism>
<evidence type="ECO:0000256" key="11">
    <source>
        <dbReference type="ARBA" id="ARBA00048359"/>
    </source>
</evidence>
<comment type="caution">
    <text evidence="16">The sequence shown here is derived from an EMBL/GenBank/DDBJ whole genome shotgun (WGS) entry which is preliminary data.</text>
</comment>
<dbReference type="Pfam" id="PF06827">
    <property type="entry name" value="zf-FPG_IleRS"/>
    <property type="match status" value="1"/>
</dbReference>
<comment type="catalytic activity">
    <reaction evidence="11 12">
        <text>tRNA(Ile) + L-isoleucine + ATP = L-isoleucyl-tRNA(Ile) + AMP + diphosphate</text>
        <dbReference type="Rhea" id="RHEA:11060"/>
        <dbReference type="Rhea" id="RHEA-COMP:9666"/>
        <dbReference type="Rhea" id="RHEA-COMP:9695"/>
        <dbReference type="ChEBI" id="CHEBI:30616"/>
        <dbReference type="ChEBI" id="CHEBI:33019"/>
        <dbReference type="ChEBI" id="CHEBI:58045"/>
        <dbReference type="ChEBI" id="CHEBI:78442"/>
        <dbReference type="ChEBI" id="CHEBI:78528"/>
        <dbReference type="ChEBI" id="CHEBI:456215"/>
        <dbReference type="EC" id="6.1.1.5"/>
    </reaction>
</comment>
<evidence type="ECO:0000259" key="15">
    <source>
        <dbReference type="Pfam" id="PF08264"/>
    </source>
</evidence>
<evidence type="ECO:0000313" key="17">
    <source>
        <dbReference type="Proteomes" id="UP000604481"/>
    </source>
</evidence>
<feature type="domain" description="Zinc finger FPG/IleRS-type" evidence="14">
    <location>
        <begin position="923"/>
        <end position="950"/>
    </location>
</feature>
<keyword evidence="3 12" id="KW-0436">Ligase</keyword>
<dbReference type="AlphaFoldDB" id="A0A8J7FKK7"/>
<evidence type="ECO:0000259" key="14">
    <source>
        <dbReference type="Pfam" id="PF06827"/>
    </source>
</evidence>
<feature type="binding site" evidence="12">
    <location>
        <position position="948"/>
    </location>
    <ligand>
        <name>Zn(2+)</name>
        <dbReference type="ChEBI" id="CHEBI:29105"/>
    </ligand>
</feature>
<evidence type="ECO:0000256" key="6">
    <source>
        <dbReference type="ARBA" id="ARBA00022833"/>
    </source>
</evidence>
<dbReference type="GO" id="GO:0008270">
    <property type="term" value="F:zinc ion binding"/>
    <property type="evidence" value="ECO:0007669"/>
    <property type="project" value="UniProtKB-UniRule"/>
</dbReference>
<keyword evidence="2 12" id="KW-0963">Cytoplasm</keyword>
<reference evidence="16 17" key="1">
    <citation type="submission" date="2020-10" db="EMBL/GenBank/DDBJ databases">
        <title>The genome sequence of Chitinilyticum litopenaei 4Y14.</title>
        <authorList>
            <person name="Liu Y."/>
        </authorList>
    </citation>
    <scope>NUCLEOTIDE SEQUENCE [LARGE SCALE GENOMIC DNA]</scope>
    <source>
        <strain evidence="16 17">4Y14</strain>
    </source>
</reference>
<feature type="domain" description="Aminoacyl-tRNA synthetase class Ia" evidence="13">
    <location>
        <begin position="32"/>
        <end position="122"/>
    </location>
</feature>
<dbReference type="SUPFAM" id="SSF52374">
    <property type="entry name" value="Nucleotidylyl transferase"/>
    <property type="match status" value="1"/>
</dbReference>
<dbReference type="GO" id="GO:0000049">
    <property type="term" value="F:tRNA binding"/>
    <property type="evidence" value="ECO:0007669"/>
    <property type="project" value="InterPro"/>
</dbReference>
<dbReference type="Gene3D" id="3.40.50.620">
    <property type="entry name" value="HUPs"/>
    <property type="match status" value="2"/>
</dbReference>
<feature type="short sequence motif" description="'HIGH' region" evidence="12">
    <location>
        <begin position="63"/>
        <end position="73"/>
    </location>
</feature>
<dbReference type="CDD" id="cd00818">
    <property type="entry name" value="IleRS_core"/>
    <property type="match status" value="1"/>
</dbReference>
<keyword evidence="8 12" id="KW-0648">Protein biosynthesis</keyword>
<dbReference type="EC" id="6.1.1.5" evidence="12"/>
<dbReference type="InterPro" id="IPR014729">
    <property type="entry name" value="Rossmann-like_a/b/a_fold"/>
</dbReference>
<dbReference type="InterPro" id="IPR013155">
    <property type="entry name" value="M/V/L/I-tRNA-synth_anticd-bd"/>
</dbReference>
<keyword evidence="9 12" id="KW-0030">Aminoacyl-tRNA synthetase</keyword>
<dbReference type="InterPro" id="IPR002300">
    <property type="entry name" value="aa-tRNA-synth_Ia"/>
</dbReference>
<accession>A0A8J7FKK7</accession>
<feature type="binding site" evidence="12">
    <location>
        <position position="945"/>
    </location>
    <ligand>
        <name>Zn(2+)</name>
        <dbReference type="ChEBI" id="CHEBI:29105"/>
    </ligand>
</feature>
<dbReference type="InterPro" id="IPR001412">
    <property type="entry name" value="aa-tRNA-synth_I_CS"/>
</dbReference>
<keyword evidence="7 12" id="KW-0067">ATP-binding</keyword>
<dbReference type="GO" id="GO:0006428">
    <property type="term" value="P:isoleucyl-tRNA aminoacylation"/>
    <property type="evidence" value="ECO:0007669"/>
    <property type="project" value="UniProtKB-UniRule"/>
</dbReference>
<dbReference type="InterPro" id="IPR033708">
    <property type="entry name" value="Anticodon_Ile_BEm"/>
</dbReference>
<evidence type="ECO:0000256" key="9">
    <source>
        <dbReference type="ARBA" id="ARBA00023146"/>
    </source>
</evidence>
<dbReference type="InterPro" id="IPR009008">
    <property type="entry name" value="Val/Leu/Ile-tRNA-synth_edit"/>
</dbReference>
<evidence type="ECO:0000256" key="5">
    <source>
        <dbReference type="ARBA" id="ARBA00022741"/>
    </source>
</evidence>
<dbReference type="PRINTS" id="PR00984">
    <property type="entry name" value="TRNASYNTHILE"/>
</dbReference>
<evidence type="ECO:0000256" key="3">
    <source>
        <dbReference type="ARBA" id="ARBA00022598"/>
    </source>
</evidence>
<dbReference type="InterPro" id="IPR002301">
    <property type="entry name" value="Ile-tRNA-ligase"/>
</dbReference>
<feature type="domain" description="Aminoacyl-tRNA synthetase class Ia" evidence="13">
    <location>
        <begin position="144"/>
        <end position="681"/>
    </location>
</feature>
<feature type="binding site" evidence="12">
    <location>
        <position position="646"/>
    </location>
    <ligand>
        <name>ATP</name>
        <dbReference type="ChEBI" id="CHEBI:30616"/>
    </ligand>
</feature>
<keyword evidence="6 12" id="KW-0862">Zinc</keyword>
<dbReference type="InterPro" id="IPR009080">
    <property type="entry name" value="tRNAsynth_Ia_anticodon-bd"/>
</dbReference>
<dbReference type="NCBIfam" id="TIGR00392">
    <property type="entry name" value="ileS"/>
    <property type="match status" value="1"/>
</dbReference>
<comment type="subunit">
    <text evidence="12">Monomer.</text>
</comment>
<sequence length="962" mass="107248">MTDKTSNKYPVNLLDTPFPMRGDLAKREPGFLKAWQDQQLYNKLREKARTENRPQFLLHDGPPYANGDIHIGHAVNKILKDIIIKSKSLAGFDAPYVPGWDCHGLPIEHQIEKIVKSDKDAVKNNPDIHARIVEYRKANGLDEKETKLPASFTRELCREYAAKQIERQKVDFIRLGVWGDWENPYRTMDFKTEAEIVRTLGKINANGYMTRGQKPVHWCVDCGSALAEAEVEYEDKTSPAIDVGFRVIDAAALSKAFGGVNVGDLQAFAVIWTTTPWTLPANQAVCVSADLTYDLIATEKGLLILARDLAEAAIKRYGLDANEVIAQAKGAALEGLQLQHPFFDRQVPVIVGDHVTTDAGTGLVHTAPAHGVEDYQVGLHYKLPVDNPVGNDGRYISNTPAMNGNVELAGLTVWKANPLVLEVLEANGNLLANEKLLHSYPHCWRHKTPIIFRATSQWFIAMEHAGNDGSVLRDKANKAVDDTAFFPSWGRARLEAMIKNRPDWCISRQRNWGVPMTFFVHKETGELHPRSAELLEQVAQRIEKQGIEAWFSLDASELLGAEAETYEKLKDTLDVWFDSGSTHFAVLRARAGLKWPADLYLEGSDQHRGWFQSSLLTACATEGRAPYDQLLTHGFVVDGKGMKMSKSKGNVIAPQTVINQMGADMLRLWTASTDYSGELSISDEILKRTTDSYRRIRNTLRFLLANLSDFKAENALPVEQLTTLDRYALVQLAEFQQRVLACYDKYEFHVAVQDITAYASEELGSFYLDIIKDRLYTMGADSAGRRSAQTVLWHITQALVRLLAPITSFTAHEVWEVLNSTDDSVFLDRWHAIPAVADAAALNAQFALAREVRAQMHKDIEVLRTEGKVGSSLQAEVVITASGDTHAALAALGDELKFLLIVSKAELLQGAETAISVKVSEYEKCERCWHYHPTVGTVDGHPTLCARCDDNLHGAGEDRRHA</sequence>
<dbReference type="SUPFAM" id="SSF47323">
    <property type="entry name" value="Anticodon-binding domain of a subclass of class I aminoacyl-tRNA synthetases"/>
    <property type="match status" value="1"/>
</dbReference>
<dbReference type="Proteomes" id="UP000604481">
    <property type="component" value="Unassembled WGS sequence"/>
</dbReference>
<dbReference type="Gene3D" id="1.10.730.20">
    <property type="match status" value="1"/>
</dbReference>
<protein>
    <recommendedName>
        <fullName evidence="12">Isoleucine--tRNA ligase</fullName>
        <ecNumber evidence="12">6.1.1.5</ecNumber>
    </recommendedName>
    <alternativeName>
        <fullName evidence="12">Isoleucyl-tRNA synthetase</fullName>
        <shortName evidence="12">IleRS</shortName>
    </alternativeName>
</protein>
<evidence type="ECO:0000256" key="4">
    <source>
        <dbReference type="ARBA" id="ARBA00022723"/>
    </source>
</evidence>
<dbReference type="PROSITE" id="PS00178">
    <property type="entry name" value="AA_TRNA_LIGASE_I"/>
    <property type="match status" value="1"/>
</dbReference>
<evidence type="ECO:0000256" key="7">
    <source>
        <dbReference type="ARBA" id="ARBA00022840"/>
    </source>
</evidence>
<evidence type="ECO:0000256" key="1">
    <source>
        <dbReference type="ARBA" id="ARBA00006887"/>
    </source>
</evidence>
<dbReference type="Gene3D" id="3.90.740.10">
    <property type="entry name" value="Valyl/Leucyl/Isoleucyl-tRNA synthetase, editing domain"/>
    <property type="match status" value="1"/>
</dbReference>
<dbReference type="InterPro" id="IPR050081">
    <property type="entry name" value="Ile-tRNA_ligase"/>
</dbReference>
<dbReference type="HAMAP" id="MF_02002">
    <property type="entry name" value="Ile_tRNA_synth_type1"/>
    <property type="match status" value="1"/>
</dbReference>
<dbReference type="InterPro" id="IPR010663">
    <property type="entry name" value="Znf_FPG/IleRS"/>
</dbReference>
<feature type="domain" description="Methionyl/Valyl/Leucyl/Isoleucyl-tRNA synthetase anticodon-binding" evidence="15">
    <location>
        <begin position="725"/>
        <end position="879"/>
    </location>
</feature>
<feature type="binding site" evidence="12">
    <location>
        <position position="928"/>
    </location>
    <ligand>
        <name>Zn(2+)</name>
        <dbReference type="ChEBI" id="CHEBI:29105"/>
    </ligand>
</feature>
<evidence type="ECO:0000256" key="8">
    <source>
        <dbReference type="ARBA" id="ARBA00022917"/>
    </source>
</evidence>
<dbReference type="PANTHER" id="PTHR42765:SF1">
    <property type="entry name" value="ISOLEUCINE--TRNA LIGASE, MITOCHONDRIAL"/>
    <property type="match status" value="1"/>
</dbReference>
<evidence type="ECO:0000313" key="16">
    <source>
        <dbReference type="EMBL" id="MBE9609447.1"/>
    </source>
</evidence>
<evidence type="ECO:0000259" key="13">
    <source>
        <dbReference type="Pfam" id="PF00133"/>
    </source>
</evidence>
<dbReference type="SUPFAM" id="SSF50677">
    <property type="entry name" value="ValRS/IleRS/LeuRS editing domain"/>
    <property type="match status" value="1"/>
</dbReference>
<comment type="domain">
    <text evidence="12">IleRS has two distinct active sites: one for aminoacylation and one for editing. The misactivated valine is translocated from the active site to the editing site, which sterically excludes the correctly activated isoleucine. The single editing site contains two valyl binding pockets, one specific for each substrate (Val-AMP or Val-tRNA(Ile)).</text>
</comment>
<proteinExistence type="inferred from homology"/>
<dbReference type="Pfam" id="PF08264">
    <property type="entry name" value="Anticodon_1"/>
    <property type="match status" value="1"/>
</dbReference>
<feature type="binding site" evidence="12">
    <location>
        <position position="925"/>
    </location>
    <ligand>
        <name>Zn(2+)</name>
        <dbReference type="ChEBI" id="CHEBI:29105"/>
    </ligand>
</feature>
<evidence type="ECO:0000256" key="2">
    <source>
        <dbReference type="ARBA" id="ARBA00022490"/>
    </source>
</evidence>
<dbReference type="PANTHER" id="PTHR42765">
    <property type="entry name" value="SOLEUCYL-TRNA SYNTHETASE"/>
    <property type="match status" value="1"/>
</dbReference>
<dbReference type="CDD" id="cd07960">
    <property type="entry name" value="Anticodon_Ia_Ile_BEm"/>
    <property type="match status" value="1"/>
</dbReference>
<evidence type="ECO:0000256" key="10">
    <source>
        <dbReference type="ARBA" id="ARBA00025217"/>
    </source>
</evidence>
<name>A0A8J7FKK7_9NEIS</name>
<feature type="binding site" evidence="12">
    <location>
        <position position="602"/>
    </location>
    <ligand>
        <name>L-isoleucyl-5'-AMP</name>
        <dbReference type="ChEBI" id="CHEBI:178002"/>
    </ligand>
</feature>
<dbReference type="EMBL" id="JADFUA010000004">
    <property type="protein sequence ID" value="MBE9609447.1"/>
    <property type="molecule type" value="Genomic_DNA"/>
</dbReference>
<comment type="cofactor">
    <cofactor evidence="12">
        <name>Zn(2+)</name>
        <dbReference type="ChEBI" id="CHEBI:29105"/>
    </cofactor>
    <text evidence="12">Binds 1 zinc ion per subunit.</text>
</comment>
<dbReference type="GO" id="GO:0002161">
    <property type="term" value="F:aminoacyl-tRNA deacylase activity"/>
    <property type="evidence" value="ECO:0007669"/>
    <property type="project" value="InterPro"/>
</dbReference>
<keyword evidence="4 12" id="KW-0479">Metal-binding</keyword>
<comment type="similarity">
    <text evidence="1 12">Belongs to the class-I aminoacyl-tRNA synthetase family. IleS type 1 subfamily.</text>
</comment>
<feature type="short sequence motif" description="'KMSKS' region" evidence="12">
    <location>
        <begin position="643"/>
        <end position="647"/>
    </location>
</feature>
<dbReference type="GO" id="GO:0005829">
    <property type="term" value="C:cytosol"/>
    <property type="evidence" value="ECO:0007669"/>
    <property type="project" value="TreeGrafter"/>
</dbReference>
<dbReference type="InterPro" id="IPR023585">
    <property type="entry name" value="Ile-tRNA-ligase_type1"/>
</dbReference>
<dbReference type="GO" id="GO:0004822">
    <property type="term" value="F:isoleucine-tRNA ligase activity"/>
    <property type="evidence" value="ECO:0007669"/>
    <property type="project" value="UniProtKB-UniRule"/>
</dbReference>
<evidence type="ECO:0000256" key="12">
    <source>
        <dbReference type="HAMAP-Rule" id="MF_02002"/>
    </source>
</evidence>
<dbReference type="GO" id="GO:0005524">
    <property type="term" value="F:ATP binding"/>
    <property type="evidence" value="ECO:0007669"/>
    <property type="project" value="UniProtKB-UniRule"/>
</dbReference>